<dbReference type="InterPro" id="IPR037455">
    <property type="entry name" value="LucA/IucC-like"/>
</dbReference>
<dbReference type="GO" id="GO:0019290">
    <property type="term" value="P:siderophore biosynthetic process"/>
    <property type="evidence" value="ECO:0007669"/>
    <property type="project" value="InterPro"/>
</dbReference>
<dbReference type="GO" id="GO:0016881">
    <property type="term" value="F:acid-amino acid ligase activity"/>
    <property type="evidence" value="ECO:0007669"/>
    <property type="project" value="UniProtKB-ARBA"/>
</dbReference>
<reference evidence="5 6" key="1">
    <citation type="submission" date="2019-07" db="EMBL/GenBank/DDBJ databases">
        <title>Cryptosporangium phraense sp. nov., isolated from plant litter.</title>
        <authorList>
            <person name="Suriyachadkun C."/>
        </authorList>
    </citation>
    <scope>NUCLEOTIDE SEQUENCE [LARGE SCALE GENOMIC DNA]</scope>
    <source>
        <strain evidence="5 6">A-T 5661</strain>
    </source>
</reference>
<proteinExistence type="inferred from homology"/>
<accession>A0A545AP85</accession>
<name>A0A545AP85_9ACTN</name>
<dbReference type="Gene3D" id="1.10.510.40">
    <property type="match status" value="1"/>
</dbReference>
<dbReference type="AlphaFoldDB" id="A0A545AP85"/>
<evidence type="ECO:0000256" key="1">
    <source>
        <dbReference type="ARBA" id="ARBA00004924"/>
    </source>
</evidence>
<comment type="similarity">
    <text evidence="2">Belongs to the IucA/IucC family.</text>
</comment>
<feature type="domain" description="Aerobactin siderophore biosynthesis IucA/IucC N-terminal" evidence="3">
    <location>
        <begin position="148"/>
        <end position="375"/>
    </location>
</feature>
<evidence type="ECO:0000313" key="6">
    <source>
        <dbReference type="Proteomes" id="UP000317982"/>
    </source>
</evidence>
<dbReference type="RefSeq" id="WP_142706212.1">
    <property type="nucleotide sequence ID" value="NZ_VIRS01000014.1"/>
</dbReference>
<dbReference type="InterPro" id="IPR007310">
    <property type="entry name" value="Aerobactin_biosyn_IucA/IucC_N"/>
</dbReference>
<dbReference type="PANTHER" id="PTHR34384:SF5">
    <property type="entry name" value="L-2,3-DIAMINOPROPANOATE--CITRATE LIGASE"/>
    <property type="match status" value="1"/>
</dbReference>
<comment type="caution">
    <text evidence="5">The sequence shown here is derived from an EMBL/GenBank/DDBJ whole genome shotgun (WGS) entry which is preliminary data.</text>
</comment>
<sequence>MTEPDILNRLLGDIPDQSRTPRTGAPTTEGVANSLAVQALLRCWLREARAPVAHAGDTLRIPLQVAGVTVAADVRYRSPTGWHRFGPARFPSGVNVDATVLAALLAAEANSHGSPSDLVEQVIDSTRRLDRYVRARAATPNGDPESPFLVAEQALVAGHPLHPTPKSRPGLSDVDELGAAPELRGAAPLHWFAVDRTLIRHGSATGTSALDLIASLAPPGVHQPAGTALVPAHFRQARSLLARADVQDLIGDGRVYDLGPGGPAWSSTSSVRTLYRADARLMLKLSLGVRITNSRREHLIPELIRGAEAYRLVEAGLGRLLSAEHPRFRILGDPAWAAVPLPTEDPAGQVALAVSLRDNPFGPDARVACVAGLVAERPDLHDQRSALTVLIEGLAIGRPAAAVAVEWVRRYVDEVIAPVAWLHGVHGLGLEAHQQNTLVTLDPAGWPVGGWYRDNQGYYLSPTRAGVLRALVPGLGVDSDATNPDDVIDERVTYYVGVNNLLGLIGAIGSAGLAEENVLLRAAVAALESHRYGFINTLLDAPELPCKANLLTRVAGLDELIGPVETQSVYVRIPNPLWEVRR</sequence>
<dbReference type="InterPro" id="IPR022770">
    <property type="entry name" value="IucA/IucC-like_C"/>
</dbReference>
<evidence type="ECO:0000259" key="4">
    <source>
        <dbReference type="Pfam" id="PF06276"/>
    </source>
</evidence>
<dbReference type="OrthoDB" id="495728at2"/>
<dbReference type="Pfam" id="PF06276">
    <property type="entry name" value="FhuF"/>
    <property type="match status" value="1"/>
</dbReference>
<dbReference type="InParanoid" id="A0A545AP85"/>
<evidence type="ECO:0000259" key="3">
    <source>
        <dbReference type="Pfam" id="PF04183"/>
    </source>
</evidence>
<gene>
    <name evidence="5" type="ORF">FL583_19950</name>
</gene>
<dbReference type="EMBL" id="VIRS01000014">
    <property type="protein sequence ID" value="TQS43127.1"/>
    <property type="molecule type" value="Genomic_DNA"/>
</dbReference>
<organism evidence="5 6">
    <name type="scientific">Cryptosporangium phraense</name>
    <dbReference type="NCBI Taxonomy" id="2593070"/>
    <lineage>
        <taxon>Bacteria</taxon>
        <taxon>Bacillati</taxon>
        <taxon>Actinomycetota</taxon>
        <taxon>Actinomycetes</taxon>
        <taxon>Cryptosporangiales</taxon>
        <taxon>Cryptosporangiaceae</taxon>
        <taxon>Cryptosporangium</taxon>
    </lineage>
</organism>
<dbReference type="Pfam" id="PF04183">
    <property type="entry name" value="IucA_IucC"/>
    <property type="match status" value="1"/>
</dbReference>
<evidence type="ECO:0000256" key="2">
    <source>
        <dbReference type="ARBA" id="ARBA00007832"/>
    </source>
</evidence>
<keyword evidence="6" id="KW-1185">Reference proteome</keyword>
<dbReference type="Proteomes" id="UP000317982">
    <property type="component" value="Unassembled WGS sequence"/>
</dbReference>
<feature type="domain" description="Aerobactin siderophore biosynthesis IucA/IucC-like C-terminal" evidence="4">
    <location>
        <begin position="406"/>
        <end position="560"/>
    </location>
</feature>
<dbReference type="PANTHER" id="PTHR34384">
    <property type="entry name" value="L-2,3-DIAMINOPROPANOATE--CITRATE LIGASE"/>
    <property type="match status" value="1"/>
</dbReference>
<comment type="pathway">
    <text evidence="1">Siderophore biosynthesis.</text>
</comment>
<evidence type="ECO:0000313" key="5">
    <source>
        <dbReference type="EMBL" id="TQS43127.1"/>
    </source>
</evidence>
<protein>
    <submittedName>
        <fullName evidence="5">Siderophore biosynthesis protein</fullName>
    </submittedName>
</protein>